<comment type="caution">
    <text evidence="5">Lacks conserved residue(s) required for the propagation of feature annotation.</text>
</comment>
<comment type="similarity">
    <text evidence="5 6">Belongs to the class I-like SAM-binding methyltransferase superfamily. rRNA adenine N(6)-methyltransferase family.</text>
</comment>
<dbReference type="AlphaFoldDB" id="A0AAD8MLY4"/>
<keyword evidence="1 5" id="KW-0489">Methyltransferase</keyword>
<dbReference type="PROSITE" id="PS51689">
    <property type="entry name" value="SAM_RNA_A_N6_MT"/>
    <property type="match status" value="1"/>
</dbReference>
<name>A0AAD8MLY4_9APIA</name>
<keyword evidence="9" id="KW-1185">Reference proteome</keyword>
<keyword evidence="6" id="KW-0698">rRNA processing</keyword>
<evidence type="ECO:0000313" key="8">
    <source>
        <dbReference type="EMBL" id="KAK1376923.1"/>
    </source>
</evidence>
<feature type="domain" description="Ribosomal RNA adenine methylase transferase N-terminal" evidence="7">
    <location>
        <begin position="90"/>
        <end position="189"/>
    </location>
</feature>
<feature type="binding site" evidence="5">
    <location>
        <position position="154"/>
    </location>
    <ligand>
        <name>S-adenosyl-L-methionine</name>
        <dbReference type="ChEBI" id="CHEBI:59789"/>
    </ligand>
</feature>
<dbReference type="GO" id="GO:0003723">
    <property type="term" value="F:RNA binding"/>
    <property type="evidence" value="ECO:0007669"/>
    <property type="project" value="UniProtKB-UniRule"/>
</dbReference>
<reference evidence="8" key="1">
    <citation type="submission" date="2023-02" db="EMBL/GenBank/DDBJ databases">
        <title>Genome of toxic invasive species Heracleum sosnowskyi carries increased number of genes despite the absence of recent whole-genome duplications.</title>
        <authorList>
            <person name="Schelkunov M."/>
            <person name="Shtratnikova V."/>
            <person name="Makarenko M."/>
            <person name="Klepikova A."/>
            <person name="Omelchenko D."/>
            <person name="Novikova G."/>
            <person name="Obukhova E."/>
            <person name="Bogdanov V."/>
            <person name="Penin A."/>
            <person name="Logacheva M."/>
        </authorList>
    </citation>
    <scope>NUCLEOTIDE SEQUENCE</scope>
    <source>
        <strain evidence="8">Hsosn_3</strain>
        <tissue evidence="8">Leaf</tissue>
    </source>
</reference>
<dbReference type="SMART" id="SM00650">
    <property type="entry name" value="rADc"/>
    <property type="match status" value="1"/>
</dbReference>
<gene>
    <name evidence="8" type="ORF">POM88_033116</name>
</gene>
<reference evidence="8" key="2">
    <citation type="submission" date="2023-05" db="EMBL/GenBank/DDBJ databases">
        <authorList>
            <person name="Schelkunov M.I."/>
        </authorList>
    </citation>
    <scope>NUCLEOTIDE SEQUENCE</scope>
    <source>
        <strain evidence="8">Hsosn_3</strain>
        <tissue evidence="8">Leaf</tissue>
    </source>
</reference>
<comment type="caution">
    <text evidence="8">The sequence shown here is derived from an EMBL/GenBank/DDBJ whole genome shotgun (WGS) entry which is preliminary data.</text>
</comment>
<evidence type="ECO:0000256" key="4">
    <source>
        <dbReference type="ARBA" id="ARBA00022884"/>
    </source>
</evidence>
<evidence type="ECO:0000313" key="9">
    <source>
        <dbReference type="Proteomes" id="UP001237642"/>
    </source>
</evidence>
<evidence type="ECO:0000256" key="1">
    <source>
        <dbReference type="ARBA" id="ARBA00022603"/>
    </source>
</evidence>
<dbReference type="EMBL" id="JAUIZM010000007">
    <property type="protein sequence ID" value="KAK1376923.1"/>
    <property type="molecule type" value="Genomic_DNA"/>
</dbReference>
<dbReference type="InterPro" id="IPR001737">
    <property type="entry name" value="KsgA/Erm"/>
</dbReference>
<accession>A0AAD8MLY4</accession>
<sequence>MSSIVHTSSPLSSFIYIAKHNLSSTPSQYNTCTRTKRCLIVKAIEKSKSKVEAKPRSQEDDYHAILKPLNLKGRKPRKSLGQHYMLSSSINEQLVAAADVKEGDVVLEIGPGIGSLTNVLVESGAIVLAIEKVVSNLQFNISTDVIKLLLPMGDIFSEVVLLLQDTQYSKEMRETDNQHMGRIHVERRYGAQARRR</sequence>
<feature type="binding site" evidence="5">
    <location>
        <position position="110"/>
    </location>
    <ligand>
        <name>S-adenosyl-L-methionine</name>
        <dbReference type="ChEBI" id="CHEBI:59789"/>
    </ligand>
</feature>
<keyword evidence="2 5" id="KW-0808">Transferase</keyword>
<organism evidence="8 9">
    <name type="scientific">Heracleum sosnowskyi</name>
    <dbReference type="NCBI Taxonomy" id="360622"/>
    <lineage>
        <taxon>Eukaryota</taxon>
        <taxon>Viridiplantae</taxon>
        <taxon>Streptophyta</taxon>
        <taxon>Embryophyta</taxon>
        <taxon>Tracheophyta</taxon>
        <taxon>Spermatophyta</taxon>
        <taxon>Magnoliopsida</taxon>
        <taxon>eudicotyledons</taxon>
        <taxon>Gunneridae</taxon>
        <taxon>Pentapetalae</taxon>
        <taxon>asterids</taxon>
        <taxon>campanulids</taxon>
        <taxon>Apiales</taxon>
        <taxon>Apiaceae</taxon>
        <taxon>Apioideae</taxon>
        <taxon>apioid superclade</taxon>
        <taxon>Tordylieae</taxon>
        <taxon>Tordyliinae</taxon>
        <taxon>Heracleum</taxon>
    </lineage>
</organism>
<dbReference type="GO" id="GO:0000179">
    <property type="term" value="F:rRNA (adenine-N6,N6-)-dimethyltransferase activity"/>
    <property type="evidence" value="ECO:0007669"/>
    <property type="project" value="UniProtKB-UniRule"/>
</dbReference>
<evidence type="ECO:0000256" key="3">
    <source>
        <dbReference type="ARBA" id="ARBA00022691"/>
    </source>
</evidence>
<dbReference type="PANTHER" id="PTHR11727:SF27">
    <property type="entry name" value="RIBOSOMAL RNA SMALL SUBUNIT METHYLTRANSFERASE, CHLOROPLASTIC"/>
    <property type="match status" value="1"/>
</dbReference>
<proteinExistence type="inferred from homology"/>
<evidence type="ECO:0000256" key="2">
    <source>
        <dbReference type="ARBA" id="ARBA00022679"/>
    </source>
</evidence>
<evidence type="ECO:0000256" key="5">
    <source>
        <dbReference type="PROSITE-ProRule" id="PRU01026"/>
    </source>
</evidence>
<feature type="binding site" evidence="5">
    <location>
        <position position="83"/>
    </location>
    <ligand>
        <name>S-adenosyl-L-methionine</name>
        <dbReference type="ChEBI" id="CHEBI:59789"/>
    </ligand>
</feature>
<dbReference type="Gene3D" id="3.40.50.150">
    <property type="entry name" value="Vaccinia Virus protein VP39"/>
    <property type="match status" value="2"/>
</dbReference>
<dbReference type="Pfam" id="PF00398">
    <property type="entry name" value="RrnaAD"/>
    <property type="match status" value="1"/>
</dbReference>
<dbReference type="Proteomes" id="UP001237642">
    <property type="component" value="Unassembled WGS sequence"/>
</dbReference>
<dbReference type="InterPro" id="IPR029063">
    <property type="entry name" value="SAM-dependent_MTases_sf"/>
</dbReference>
<dbReference type="InterPro" id="IPR020598">
    <property type="entry name" value="rRNA_Ade_methylase_Trfase_N"/>
</dbReference>
<feature type="binding site" evidence="5">
    <location>
        <position position="85"/>
    </location>
    <ligand>
        <name>S-adenosyl-L-methionine</name>
        <dbReference type="ChEBI" id="CHEBI:59789"/>
    </ligand>
</feature>
<protein>
    <recommendedName>
        <fullName evidence="6">rRNA adenine N(6)-methyltransferase</fullName>
        <ecNumber evidence="6">2.1.1.-</ecNumber>
    </recommendedName>
</protein>
<feature type="binding site" evidence="5">
    <location>
        <position position="131"/>
    </location>
    <ligand>
        <name>S-adenosyl-L-methionine</name>
        <dbReference type="ChEBI" id="CHEBI:59789"/>
    </ligand>
</feature>
<evidence type="ECO:0000256" key="6">
    <source>
        <dbReference type="RuleBase" id="RU362106"/>
    </source>
</evidence>
<dbReference type="EC" id="2.1.1.-" evidence="6"/>
<keyword evidence="3 5" id="KW-0949">S-adenosyl-L-methionine</keyword>
<dbReference type="PANTHER" id="PTHR11727">
    <property type="entry name" value="DIMETHYLADENOSINE TRANSFERASE"/>
    <property type="match status" value="1"/>
</dbReference>
<evidence type="ECO:0000259" key="7">
    <source>
        <dbReference type="SMART" id="SM00650"/>
    </source>
</evidence>
<dbReference type="SUPFAM" id="SSF53335">
    <property type="entry name" value="S-adenosyl-L-methionine-dependent methyltransferases"/>
    <property type="match status" value="1"/>
</dbReference>
<keyword evidence="4 5" id="KW-0694">RNA-binding</keyword>